<proteinExistence type="inferred from homology"/>
<keyword evidence="2" id="KW-0732">Signal</keyword>
<evidence type="ECO:0000256" key="2">
    <source>
        <dbReference type="SAM" id="SignalP"/>
    </source>
</evidence>
<dbReference type="AlphaFoldDB" id="A0A6B2QZF5"/>
<organism evidence="3">
    <name type="scientific">Sheuella amnicola</name>
    <dbReference type="NCBI Taxonomy" id="2707330"/>
    <lineage>
        <taxon>Bacteria</taxon>
        <taxon>Pseudomonadati</taxon>
        <taxon>Pseudomonadota</taxon>
        <taxon>Betaproteobacteria</taxon>
        <taxon>Burkholderiales</taxon>
        <taxon>Alcaligenaceae</taxon>
        <taxon>Sheuella</taxon>
    </lineage>
</organism>
<evidence type="ECO:0000256" key="1">
    <source>
        <dbReference type="ARBA" id="ARBA00006987"/>
    </source>
</evidence>
<gene>
    <name evidence="3" type="ORF">G3I67_09185</name>
</gene>
<dbReference type="PIRSF" id="PIRSF017082">
    <property type="entry name" value="YflP"/>
    <property type="match status" value="1"/>
</dbReference>
<dbReference type="Pfam" id="PF03401">
    <property type="entry name" value="TctC"/>
    <property type="match status" value="1"/>
</dbReference>
<dbReference type="Gene3D" id="3.40.190.10">
    <property type="entry name" value="Periplasmic binding protein-like II"/>
    <property type="match status" value="1"/>
</dbReference>
<name>A0A6B2QZF5_9BURK</name>
<reference evidence="3" key="1">
    <citation type="submission" date="2020-02" db="EMBL/GenBank/DDBJ databases">
        <authorList>
            <person name="Chen W.-M."/>
        </authorList>
    </citation>
    <scope>NUCLEOTIDE SEQUENCE</scope>
    <source>
        <strain evidence="3">NBD-18</strain>
    </source>
</reference>
<comment type="caution">
    <text evidence="3">The sequence shown here is derived from an EMBL/GenBank/DDBJ whole genome shotgun (WGS) entry which is preliminary data.</text>
</comment>
<comment type="similarity">
    <text evidence="1">Belongs to the UPF0065 (bug) family.</text>
</comment>
<dbReference type="SUPFAM" id="SSF53850">
    <property type="entry name" value="Periplasmic binding protein-like II"/>
    <property type="match status" value="1"/>
</dbReference>
<dbReference type="InterPro" id="IPR042100">
    <property type="entry name" value="Bug_dom1"/>
</dbReference>
<protein>
    <submittedName>
        <fullName evidence="3">Tripartite tricarboxylate transporter substrate binding protein</fullName>
    </submittedName>
</protein>
<sequence>MKKIMTAALCAAALAGTTAQAQNYPTRPISMVVAYAPGGSTDGLARIVAAAMSKDLGQQIVVENVGGGGGTIGTQKVLKSNPDGYTITFGNMGSLAIAAPLYPNIKFDPVKDLAPIGLVADVPMVISVSKKSGIQSLNELLARLRKNDGSINFGTAGPGSTGHIAAAMFLYVTKTNGTLISYRGAGPAIADLMAGTVDAVIDQTVTMIPIHKGDRVKSVAVSAKQRLPQIPDVPTFAEAGAAEFDLSVWNGIAAPAGTPPAVVERLAKALSNALKDPEVIEKFDKMAAVIPPPSEQGPKAFAALIARDVPRFTNLIKEAKIKAE</sequence>
<dbReference type="PANTHER" id="PTHR42928">
    <property type="entry name" value="TRICARBOXYLATE-BINDING PROTEIN"/>
    <property type="match status" value="1"/>
</dbReference>
<dbReference type="CDD" id="cd07012">
    <property type="entry name" value="PBP2_Bug_TTT"/>
    <property type="match status" value="1"/>
</dbReference>
<feature type="signal peptide" evidence="2">
    <location>
        <begin position="1"/>
        <end position="21"/>
    </location>
</feature>
<accession>A0A6B2QZF5</accession>
<dbReference type="PANTHER" id="PTHR42928:SF5">
    <property type="entry name" value="BLR1237 PROTEIN"/>
    <property type="match status" value="1"/>
</dbReference>
<dbReference type="Gene3D" id="3.40.190.150">
    <property type="entry name" value="Bordetella uptake gene, domain 1"/>
    <property type="match status" value="1"/>
</dbReference>
<feature type="chain" id="PRO_5025672043" evidence="2">
    <location>
        <begin position="22"/>
        <end position="324"/>
    </location>
</feature>
<dbReference type="InterPro" id="IPR005064">
    <property type="entry name" value="BUG"/>
</dbReference>
<dbReference type="EMBL" id="JAAGRN010000005">
    <property type="protein sequence ID" value="NDY83402.1"/>
    <property type="molecule type" value="Genomic_DNA"/>
</dbReference>
<evidence type="ECO:0000313" key="3">
    <source>
        <dbReference type="EMBL" id="NDY83402.1"/>
    </source>
</evidence>